<feature type="region of interest" description="Disordered" evidence="1">
    <location>
        <begin position="768"/>
        <end position="795"/>
    </location>
</feature>
<feature type="region of interest" description="Disordered" evidence="1">
    <location>
        <begin position="325"/>
        <end position="402"/>
    </location>
</feature>
<evidence type="ECO:0000313" key="4">
    <source>
        <dbReference type="EMBL" id="RKR75840.1"/>
    </source>
</evidence>
<feature type="region of interest" description="Disordered" evidence="1">
    <location>
        <begin position="29"/>
        <end position="57"/>
    </location>
</feature>
<keyword evidence="2" id="KW-0812">Transmembrane</keyword>
<feature type="signal peptide" evidence="3">
    <location>
        <begin position="1"/>
        <end position="28"/>
    </location>
</feature>
<proteinExistence type="predicted"/>
<evidence type="ECO:0000256" key="3">
    <source>
        <dbReference type="SAM" id="SignalP"/>
    </source>
</evidence>
<gene>
    <name evidence="4" type="ORF">C8E83_3001</name>
</gene>
<name>A0A495IJF2_9MICO</name>
<dbReference type="InterPro" id="IPR046112">
    <property type="entry name" value="DUF6049"/>
</dbReference>
<keyword evidence="2" id="KW-1133">Transmembrane helix</keyword>
<keyword evidence="2" id="KW-0472">Membrane</keyword>
<feature type="compositionally biased region" description="Low complexity" evidence="1">
    <location>
        <begin position="374"/>
        <end position="402"/>
    </location>
</feature>
<feature type="chain" id="PRO_5019753385" evidence="3">
    <location>
        <begin position="29"/>
        <end position="795"/>
    </location>
</feature>
<feature type="compositionally biased region" description="Gly residues" evidence="1">
    <location>
        <begin position="338"/>
        <end position="348"/>
    </location>
</feature>
<reference evidence="4 5" key="1">
    <citation type="submission" date="2018-10" db="EMBL/GenBank/DDBJ databases">
        <title>Sequencing the genomes of 1000 actinobacteria strains.</title>
        <authorList>
            <person name="Klenk H.-P."/>
        </authorList>
    </citation>
    <scope>NUCLEOTIDE SEQUENCE [LARGE SCALE GENOMIC DNA]</scope>
    <source>
        <strain evidence="4 5">DSM 17894</strain>
    </source>
</reference>
<feature type="compositionally biased region" description="Gly residues" evidence="1">
    <location>
        <begin position="357"/>
        <end position="367"/>
    </location>
</feature>
<protein>
    <submittedName>
        <fullName evidence="4">Uncharacterized protein</fullName>
    </submittedName>
</protein>
<keyword evidence="5" id="KW-1185">Reference proteome</keyword>
<evidence type="ECO:0000313" key="5">
    <source>
        <dbReference type="Proteomes" id="UP000280008"/>
    </source>
</evidence>
<keyword evidence="3" id="KW-0732">Signal</keyword>
<evidence type="ECO:0000256" key="1">
    <source>
        <dbReference type="SAM" id="MobiDB-lite"/>
    </source>
</evidence>
<dbReference type="Proteomes" id="UP000280008">
    <property type="component" value="Unassembled WGS sequence"/>
</dbReference>
<feature type="compositionally biased region" description="Low complexity" evidence="1">
    <location>
        <begin position="769"/>
        <end position="789"/>
    </location>
</feature>
<accession>A0A495IJF2</accession>
<sequence length="795" mass="80581">MRTVPALAVAALAALALTLGLPGSLASADTGGPSAAAGSGTTTSAGTTSPSATATPTAGVTTAAASSANPITVDLSPANDGVVKTDQGVTATVTVHNGTSKDLGVGYVNVFLDRATFASRSALEAWFDRSDDVMTDTLGVFMTSVNVPAIKAGATSAAIKVTLPADTVALNGSDWGAKAFGARYSIGDTPLSEVHSSVVYYPNDSFEATNLAIAVPITVPESTSGLISSDALASYTSSNGILTQELDAVRGKPVAIGIDPMILASIRILGNDAPPSAVVWLKRLETAPNQTFGLAYADADLSALSQAGADQVTGPIDFASEIAAQQKKDPDAYKTTGTGQGATSGGTSGNTDTTGGNSSGNGSGTGAGDKNARSSATSSPTDTSTPSPTQTTIPPTTTTPTTRSLLAFGYTMKGVAWPVDDTVASGDLGVITKSGNATTILSSSNVKMSGSTTENAAATVSGEHVLVSDDTLSGLLRDASTAGDDTEFSSDMAQLSSELATLTHERPSDSRTLFATLGRNWATTGTRFGDALTALSKLTWVKTVSLQAAASAESSSASLVSRSASDSRVDALTPLVKAEQQLDQFATALATPATVTAKTRLRALALSSTAWADNPSGLASEIGQVGSQVATTITQVKVVEGSTINILGDRTSLPIVVQNDTDSAATVLLRVVPSNYYLSVEKNDLSVTIQPNSQQRVTVPVQSVANGKVTLTLSLTSNQGVAISTPSQVSINVQAGWETAITLIFGIAVVLLFGGGIYRSIRRRRRAAAEATQGAGAADTPTTPAASADETARRP</sequence>
<organism evidence="4 5">
    <name type="scientific">Frondihabitans australicus</name>
    <dbReference type="NCBI Taxonomy" id="386892"/>
    <lineage>
        <taxon>Bacteria</taxon>
        <taxon>Bacillati</taxon>
        <taxon>Actinomycetota</taxon>
        <taxon>Actinomycetes</taxon>
        <taxon>Micrococcales</taxon>
        <taxon>Microbacteriaceae</taxon>
        <taxon>Frondihabitans</taxon>
    </lineage>
</organism>
<comment type="caution">
    <text evidence="4">The sequence shown here is derived from an EMBL/GenBank/DDBJ whole genome shotgun (WGS) entry which is preliminary data.</text>
</comment>
<feature type="transmembrane region" description="Helical" evidence="2">
    <location>
        <begin position="735"/>
        <end position="758"/>
    </location>
</feature>
<dbReference type="AlphaFoldDB" id="A0A495IJF2"/>
<dbReference type="RefSeq" id="WP_147430192.1">
    <property type="nucleotide sequence ID" value="NZ_RBKS01000001.1"/>
</dbReference>
<dbReference type="Pfam" id="PF19516">
    <property type="entry name" value="DUF6049"/>
    <property type="match status" value="1"/>
</dbReference>
<dbReference type="OrthoDB" id="4985746at2"/>
<evidence type="ECO:0000256" key="2">
    <source>
        <dbReference type="SAM" id="Phobius"/>
    </source>
</evidence>
<dbReference type="EMBL" id="RBKS01000001">
    <property type="protein sequence ID" value="RKR75840.1"/>
    <property type="molecule type" value="Genomic_DNA"/>
</dbReference>